<comment type="caution">
    <text evidence="2">The sequence shown here is derived from an EMBL/GenBank/DDBJ whole genome shotgun (WGS) entry which is preliminary data.</text>
</comment>
<dbReference type="Proteomes" id="UP000308528">
    <property type="component" value="Unassembled WGS sequence"/>
</dbReference>
<dbReference type="RefSeq" id="WP_136457313.1">
    <property type="nucleotide sequence ID" value="NZ_SRSF01000002.1"/>
</dbReference>
<proteinExistence type="predicted"/>
<accession>A0A4V3XLB4</accession>
<protein>
    <submittedName>
        <fullName evidence="2">WYL domain-containing protein</fullName>
    </submittedName>
</protein>
<evidence type="ECO:0000259" key="1">
    <source>
        <dbReference type="Pfam" id="PF13280"/>
    </source>
</evidence>
<dbReference type="InterPro" id="IPR036388">
    <property type="entry name" value="WH-like_DNA-bd_sf"/>
</dbReference>
<reference evidence="2 3" key="1">
    <citation type="submission" date="2019-04" db="EMBL/GenBank/DDBJ databases">
        <title>Lewinella litorea sp. nov., isolated from a marine sand.</title>
        <authorList>
            <person name="Yoon J.-H."/>
        </authorList>
    </citation>
    <scope>NUCLEOTIDE SEQUENCE [LARGE SCALE GENOMIC DNA]</scope>
    <source>
        <strain evidence="2 3">HSMS-39</strain>
    </source>
</reference>
<gene>
    <name evidence="2" type="ORF">E4021_05760</name>
</gene>
<dbReference type="Gene3D" id="1.10.10.10">
    <property type="entry name" value="Winged helix-like DNA-binding domain superfamily/Winged helix DNA-binding domain"/>
    <property type="match status" value="1"/>
</dbReference>
<dbReference type="OrthoDB" id="1315521at2"/>
<name>A0A4V3XLB4_9BACT</name>
<evidence type="ECO:0000313" key="3">
    <source>
        <dbReference type="Proteomes" id="UP000308528"/>
    </source>
</evidence>
<sequence>MNVPHDHGTRLRILRMLVALLDRPHGLTKRQLAGQFDVSEDTIKRDVIAIRNAGFILEQDNRYRYHFRINQPYRQLRDLLHFGPEDQQLLYAAIDQIDRNGKRAERLKKKLASLYDYRKLGHAYLGAPYLTKVEALKTAIVDERVVILRDYRSSNSDQVMDRSVEPFHLEPSEDLLHAYDLDRNAIRHFKMTRFARVETTDRAWANAGKHHVHTSDVFRVVDNRTVPVYLRLKVGGYNALVEQFPLSKAYLTPSGDTADEYVFEARVNHRFIGLTNFVMGNYHQVTEVVEPQELVEHLRLAGEKFLGNLGGGQ</sequence>
<dbReference type="PANTHER" id="PTHR34580:SF1">
    <property type="entry name" value="PROTEIN PAFC"/>
    <property type="match status" value="1"/>
</dbReference>
<evidence type="ECO:0000313" key="2">
    <source>
        <dbReference type="EMBL" id="THH40243.1"/>
    </source>
</evidence>
<dbReference type="PROSITE" id="PS52050">
    <property type="entry name" value="WYL"/>
    <property type="match status" value="1"/>
</dbReference>
<dbReference type="SUPFAM" id="SSF46785">
    <property type="entry name" value="Winged helix' DNA-binding domain"/>
    <property type="match status" value="1"/>
</dbReference>
<feature type="domain" description="WYL" evidence="1">
    <location>
        <begin position="133"/>
        <end position="198"/>
    </location>
</feature>
<keyword evidence="3" id="KW-1185">Reference proteome</keyword>
<dbReference type="InterPro" id="IPR051534">
    <property type="entry name" value="CBASS_pafABC_assoc_protein"/>
</dbReference>
<dbReference type="InterPro" id="IPR036390">
    <property type="entry name" value="WH_DNA-bd_sf"/>
</dbReference>
<dbReference type="AlphaFoldDB" id="A0A4V3XLB4"/>
<organism evidence="2 3">
    <name type="scientific">Neolewinella litorea</name>
    <dbReference type="NCBI Taxonomy" id="2562452"/>
    <lineage>
        <taxon>Bacteria</taxon>
        <taxon>Pseudomonadati</taxon>
        <taxon>Bacteroidota</taxon>
        <taxon>Saprospiria</taxon>
        <taxon>Saprospirales</taxon>
        <taxon>Lewinellaceae</taxon>
        <taxon>Neolewinella</taxon>
    </lineage>
</organism>
<dbReference type="InterPro" id="IPR026881">
    <property type="entry name" value="WYL_dom"/>
</dbReference>
<dbReference type="Pfam" id="PF13280">
    <property type="entry name" value="WYL"/>
    <property type="match status" value="1"/>
</dbReference>
<dbReference type="PANTHER" id="PTHR34580">
    <property type="match status" value="1"/>
</dbReference>
<dbReference type="EMBL" id="SRSF01000002">
    <property type="protein sequence ID" value="THH40243.1"/>
    <property type="molecule type" value="Genomic_DNA"/>
</dbReference>